<dbReference type="Proteomes" id="UP000184612">
    <property type="component" value="Unassembled WGS sequence"/>
</dbReference>
<evidence type="ECO:0000313" key="2">
    <source>
        <dbReference type="Proteomes" id="UP000184612"/>
    </source>
</evidence>
<name>A0A1M7XXY3_9FIRM</name>
<dbReference type="STRING" id="1121345.SAMN02745217_00378"/>
<proteinExistence type="predicted"/>
<dbReference type="AlphaFoldDB" id="A0A1M7XXY3"/>
<reference evidence="1 2" key="1">
    <citation type="submission" date="2016-12" db="EMBL/GenBank/DDBJ databases">
        <authorList>
            <person name="Song W.-J."/>
            <person name="Kurnit D.M."/>
        </authorList>
    </citation>
    <scope>NUCLEOTIDE SEQUENCE [LARGE SCALE GENOMIC DNA]</scope>
    <source>
        <strain evidence="1 2">DSM 12503</strain>
    </source>
</reference>
<evidence type="ECO:0000313" key="1">
    <source>
        <dbReference type="EMBL" id="SHO43852.1"/>
    </source>
</evidence>
<organism evidence="1 2">
    <name type="scientific">Anaerocolumna xylanovorans DSM 12503</name>
    <dbReference type="NCBI Taxonomy" id="1121345"/>
    <lineage>
        <taxon>Bacteria</taxon>
        <taxon>Bacillati</taxon>
        <taxon>Bacillota</taxon>
        <taxon>Clostridia</taxon>
        <taxon>Lachnospirales</taxon>
        <taxon>Lachnospiraceae</taxon>
        <taxon>Anaerocolumna</taxon>
    </lineage>
</organism>
<accession>A0A1M7XXY3</accession>
<gene>
    <name evidence="1" type="ORF">SAMN02745217_00378</name>
</gene>
<protein>
    <submittedName>
        <fullName evidence="1">Uncharacterized protein</fullName>
    </submittedName>
</protein>
<dbReference type="EMBL" id="FRFD01000003">
    <property type="protein sequence ID" value="SHO43852.1"/>
    <property type="molecule type" value="Genomic_DNA"/>
</dbReference>
<keyword evidence="2" id="KW-1185">Reference proteome</keyword>
<sequence length="52" mass="6004">MSFNVKMQTKLPLRILACIFYACKQSEASNKSQEHVELLTYSKYNKFGNNVS</sequence>